<protein>
    <submittedName>
        <fullName evidence="1">Uncharacterized protein</fullName>
    </submittedName>
</protein>
<sequence length="81" mass="9939">MTILLIFRQDATRMLIMLLPDETYEQSAGSLLQLLHILEDYDSFLQAHRIRPEFFCRYREKQLLHRKVVVFLREFRRGKRK</sequence>
<name>A0A834M177_RHYFE</name>
<dbReference type="EMBL" id="JAACXV010014341">
    <property type="protein sequence ID" value="KAF7268136.1"/>
    <property type="molecule type" value="Genomic_DNA"/>
</dbReference>
<reference evidence="1" key="1">
    <citation type="submission" date="2020-08" db="EMBL/GenBank/DDBJ databases">
        <title>Genome sequencing and assembly of the red palm weevil Rhynchophorus ferrugineus.</title>
        <authorList>
            <person name="Dias G.B."/>
            <person name="Bergman C.M."/>
            <person name="Manee M."/>
        </authorList>
    </citation>
    <scope>NUCLEOTIDE SEQUENCE</scope>
    <source>
        <strain evidence="1">AA-2017</strain>
        <tissue evidence="1">Whole larva</tissue>
    </source>
</reference>
<dbReference type="OrthoDB" id="7697974at2759"/>
<evidence type="ECO:0000313" key="2">
    <source>
        <dbReference type="Proteomes" id="UP000625711"/>
    </source>
</evidence>
<accession>A0A834M177</accession>
<organism evidence="1 2">
    <name type="scientific">Rhynchophorus ferrugineus</name>
    <name type="common">Red palm weevil</name>
    <name type="synonym">Curculio ferrugineus</name>
    <dbReference type="NCBI Taxonomy" id="354439"/>
    <lineage>
        <taxon>Eukaryota</taxon>
        <taxon>Metazoa</taxon>
        <taxon>Ecdysozoa</taxon>
        <taxon>Arthropoda</taxon>
        <taxon>Hexapoda</taxon>
        <taxon>Insecta</taxon>
        <taxon>Pterygota</taxon>
        <taxon>Neoptera</taxon>
        <taxon>Endopterygota</taxon>
        <taxon>Coleoptera</taxon>
        <taxon>Polyphaga</taxon>
        <taxon>Cucujiformia</taxon>
        <taxon>Curculionidae</taxon>
        <taxon>Dryophthorinae</taxon>
        <taxon>Rhynchophorus</taxon>
    </lineage>
</organism>
<keyword evidence="2" id="KW-1185">Reference proteome</keyword>
<dbReference type="Proteomes" id="UP000625711">
    <property type="component" value="Unassembled WGS sequence"/>
</dbReference>
<dbReference type="AlphaFoldDB" id="A0A834M177"/>
<comment type="caution">
    <text evidence="1">The sequence shown here is derived from an EMBL/GenBank/DDBJ whole genome shotgun (WGS) entry which is preliminary data.</text>
</comment>
<proteinExistence type="predicted"/>
<gene>
    <name evidence="1" type="ORF">GWI33_018699</name>
</gene>
<evidence type="ECO:0000313" key="1">
    <source>
        <dbReference type="EMBL" id="KAF7268136.1"/>
    </source>
</evidence>